<dbReference type="PANTHER" id="PTHR35851">
    <property type="entry name" value="CELL DIVISION PROTEIN FTSQ"/>
    <property type="match status" value="1"/>
</dbReference>
<keyword evidence="5 9" id="KW-0812">Transmembrane</keyword>
<evidence type="ECO:0000256" key="8">
    <source>
        <dbReference type="ARBA" id="ARBA00023306"/>
    </source>
</evidence>
<name>A0A1R3VPZ0_9GAMM</name>
<dbReference type="Pfam" id="PF08478">
    <property type="entry name" value="POTRA_1"/>
    <property type="match status" value="1"/>
</dbReference>
<evidence type="ECO:0000256" key="9">
    <source>
        <dbReference type="HAMAP-Rule" id="MF_00911"/>
    </source>
</evidence>
<dbReference type="Pfam" id="PF03799">
    <property type="entry name" value="FtsQ_DivIB_C"/>
    <property type="match status" value="1"/>
</dbReference>
<dbReference type="PROSITE" id="PS51779">
    <property type="entry name" value="POTRA"/>
    <property type="match status" value="1"/>
</dbReference>
<comment type="similarity">
    <text evidence="9">Belongs to the FtsQ/DivIB family. FtsQ subfamily.</text>
</comment>
<reference evidence="11 12" key="1">
    <citation type="submission" date="2017-01" db="EMBL/GenBank/DDBJ databases">
        <authorList>
            <person name="Mah S.A."/>
            <person name="Swanson W.J."/>
            <person name="Moy G.W."/>
            <person name="Vacquier V.D."/>
        </authorList>
    </citation>
    <scope>NUCLEOTIDE SEQUENCE [LARGE SCALE GENOMIC DNA]</scope>
    <source>
        <strain evidence="11 12">M9</strain>
    </source>
</reference>
<evidence type="ECO:0000256" key="6">
    <source>
        <dbReference type="ARBA" id="ARBA00022989"/>
    </source>
</evidence>
<dbReference type="EMBL" id="FTPK01000001">
    <property type="protein sequence ID" value="SIT66775.1"/>
    <property type="molecule type" value="Genomic_DNA"/>
</dbReference>
<dbReference type="RefSeq" id="WP_234982782.1">
    <property type="nucleotide sequence ID" value="NZ_CP023018.1"/>
</dbReference>
<evidence type="ECO:0000256" key="1">
    <source>
        <dbReference type="ARBA" id="ARBA00004370"/>
    </source>
</evidence>
<evidence type="ECO:0000256" key="2">
    <source>
        <dbReference type="ARBA" id="ARBA00022475"/>
    </source>
</evidence>
<gene>
    <name evidence="9" type="primary">ftsQ</name>
    <name evidence="11" type="ORF">SAMN05216526_0690</name>
</gene>
<accession>A0A1R3VPZ0</accession>
<dbReference type="InterPro" id="IPR034746">
    <property type="entry name" value="POTRA"/>
</dbReference>
<keyword evidence="4 9" id="KW-0132">Cell division</keyword>
<dbReference type="HAMAP" id="MF_00911">
    <property type="entry name" value="FtsQ_subfam"/>
    <property type="match status" value="1"/>
</dbReference>
<evidence type="ECO:0000256" key="7">
    <source>
        <dbReference type="ARBA" id="ARBA00023136"/>
    </source>
</evidence>
<dbReference type="InterPro" id="IPR026579">
    <property type="entry name" value="FtsQ"/>
</dbReference>
<dbReference type="GO" id="GO:0043093">
    <property type="term" value="P:FtsZ-dependent cytokinesis"/>
    <property type="evidence" value="ECO:0007669"/>
    <property type="project" value="UniProtKB-UniRule"/>
</dbReference>
<dbReference type="InterPro" id="IPR005548">
    <property type="entry name" value="Cell_div_FtsQ/DivIB_C"/>
</dbReference>
<evidence type="ECO:0000313" key="11">
    <source>
        <dbReference type="EMBL" id="SIT66775.1"/>
    </source>
</evidence>
<dbReference type="PANTHER" id="PTHR35851:SF1">
    <property type="entry name" value="CELL DIVISION PROTEIN FTSQ"/>
    <property type="match status" value="1"/>
</dbReference>
<evidence type="ECO:0000256" key="4">
    <source>
        <dbReference type="ARBA" id="ARBA00022618"/>
    </source>
</evidence>
<evidence type="ECO:0000313" key="12">
    <source>
        <dbReference type="Proteomes" id="UP000223759"/>
    </source>
</evidence>
<dbReference type="Proteomes" id="UP000223759">
    <property type="component" value="Unassembled WGS sequence"/>
</dbReference>
<dbReference type="STRING" id="233100.SAMN05216526_0690"/>
<comment type="subcellular location">
    <subcellularLocation>
        <location evidence="9">Cell inner membrane</location>
        <topology evidence="9">Single-pass type II membrane protein</topology>
    </subcellularLocation>
    <subcellularLocation>
        <location evidence="1">Membrane</location>
    </subcellularLocation>
    <text evidence="9">Localizes to the division septum.</text>
</comment>
<dbReference type="GO" id="GO:0005886">
    <property type="term" value="C:plasma membrane"/>
    <property type="evidence" value="ECO:0007669"/>
    <property type="project" value="UniProtKB-SubCell"/>
</dbReference>
<evidence type="ECO:0000256" key="5">
    <source>
        <dbReference type="ARBA" id="ARBA00022692"/>
    </source>
</evidence>
<sequence length="261" mass="29523">MRKQRRVMARDKRHVTPWWRDARWYRGLFLVLLGGVVMLAATLINSGLNHLRDPQTLPIRQVSIDGDLLYLQRAQIEQALVPFVSGGFLAVDLVRIEQAARRLDWVYAARVSREWPDRLVVHITEQVPVAYWGDMALLNRYGELFAPAAIPDDLGLPRLAGRSVQAQELMQRFVLVQEKLGQVDASAVGLREDARGAWVIELTNGTQILMGRDSDAARLERLLRVYPALVAQRSEPIALIDLRYTNGMAVAWGDARREVAP</sequence>
<dbReference type="AlphaFoldDB" id="A0A1R3VPZ0"/>
<comment type="function">
    <text evidence="9">Essential cell division protein. May link together the upstream cell division proteins, which are predominantly cytoplasmic, with the downstream cell division proteins, which are predominantly periplasmic. May control correct divisome assembly.</text>
</comment>
<protein>
    <recommendedName>
        <fullName evidence="9">Cell division protein FtsQ</fullName>
    </recommendedName>
</protein>
<keyword evidence="2 9" id="KW-1003">Cell membrane</keyword>
<evidence type="ECO:0000259" key="10">
    <source>
        <dbReference type="PROSITE" id="PS51779"/>
    </source>
</evidence>
<proteinExistence type="inferred from homology"/>
<dbReference type="GO" id="GO:0090529">
    <property type="term" value="P:cell septum assembly"/>
    <property type="evidence" value="ECO:0007669"/>
    <property type="project" value="InterPro"/>
</dbReference>
<dbReference type="InterPro" id="IPR045335">
    <property type="entry name" value="FtsQ_C_sf"/>
</dbReference>
<keyword evidence="12" id="KW-1185">Reference proteome</keyword>
<dbReference type="Gene3D" id="3.40.50.11690">
    <property type="entry name" value="Cell division protein FtsQ/DivIB"/>
    <property type="match status" value="1"/>
</dbReference>
<feature type="domain" description="POTRA" evidence="10">
    <location>
        <begin position="57"/>
        <end position="126"/>
    </location>
</feature>
<comment type="subunit">
    <text evidence="9">Part of a complex composed of FtsB, FtsL and FtsQ.</text>
</comment>
<dbReference type="GO" id="GO:0032153">
    <property type="term" value="C:cell division site"/>
    <property type="evidence" value="ECO:0007669"/>
    <property type="project" value="UniProtKB-UniRule"/>
</dbReference>
<keyword evidence="6 9" id="KW-1133">Transmembrane helix</keyword>
<dbReference type="InterPro" id="IPR013685">
    <property type="entry name" value="POTRA_FtsQ_type"/>
</dbReference>
<keyword evidence="8 9" id="KW-0131">Cell cycle</keyword>
<evidence type="ECO:0000256" key="3">
    <source>
        <dbReference type="ARBA" id="ARBA00022519"/>
    </source>
</evidence>
<organism evidence="11 12">
    <name type="scientific">Ectothiorhodosinus mongolicus</name>
    <dbReference type="NCBI Taxonomy" id="233100"/>
    <lineage>
        <taxon>Bacteria</taxon>
        <taxon>Pseudomonadati</taxon>
        <taxon>Pseudomonadota</taxon>
        <taxon>Gammaproteobacteria</taxon>
        <taxon>Chromatiales</taxon>
        <taxon>Ectothiorhodospiraceae</taxon>
        <taxon>Ectothiorhodosinus</taxon>
    </lineage>
</organism>
<dbReference type="Gene3D" id="3.10.20.310">
    <property type="entry name" value="membrane protein fhac"/>
    <property type="match status" value="1"/>
</dbReference>
<keyword evidence="3 9" id="KW-0997">Cell inner membrane</keyword>
<keyword evidence="7 9" id="KW-0472">Membrane</keyword>